<dbReference type="Pfam" id="PF01196">
    <property type="entry name" value="Ribosomal_L17"/>
    <property type="match status" value="1"/>
</dbReference>
<comment type="caution">
    <text evidence="7">The sequence shown here is derived from an EMBL/GenBank/DDBJ whole genome shotgun (WGS) entry which is preliminary data.</text>
</comment>
<evidence type="ECO:0000256" key="4">
    <source>
        <dbReference type="ARBA" id="ARBA00035494"/>
    </source>
</evidence>
<dbReference type="NCBIfam" id="TIGR00059">
    <property type="entry name" value="L17"/>
    <property type="match status" value="1"/>
</dbReference>
<dbReference type="PROSITE" id="PS01167">
    <property type="entry name" value="RIBOSOMAL_L17"/>
    <property type="match status" value="1"/>
</dbReference>
<keyword evidence="2 5" id="KW-0689">Ribosomal protein</keyword>
<dbReference type="InterPro" id="IPR000456">
    <property type="entry name" value="Ribosomal_bL17"/>
</dbReference>
<dbReference type="PANTHER" id="PTHR14413:SF16">
    <property type="entry name" value="LARGE RIBOSOMAL SUBUNIT PROTEIN BL17M"/>
    <property type="match status" value="1"/>
</dbReference>
<dbReference type="GO" id="GO:0006412">
    <property type="term" value="P:translation"/>
    <property type="evidence" value="ECO:0007669"/>
    <property type="project" value="InterPro"/>
</dbReference>
<evidence type="ECO:0000256" key="2">
    <source>
        <dbReference type="ARBA" id="ARBA00022980"/>
    </source>
</evidence>
<evidence type="ECO:0000313" key="8">
    <source>
        <dbReference type="Proteomes" id="UP000179153"/>
    </source>
</evidence>
<evidence type="ECO:0000313" key="7">
    <source>
        <dbReference type="EMBL" id="OGZ61986.1"/>
    </source>
</evidence>
<evidence type="ECO:0000256" key="1">
    <source>
        <dbReference type="ARBA" id="ARBA00008777"/>
    </source>
</evidence>
<dbReference type="Gene3D" id="3.90.1030.10">
    <property type="entry name" value="Ribosomal protein L17"/>
    <property type="match status" value="1"/>
</dbReference>
<sequence>MKKRVKGRKFGRKRDQRRALMRHLAEALVERERISTTEARAKELRPYIERIITKSRSQSIATIRQLRRTFGTKATKKLVEDLGPRYKGRPGGYTRIIKRTPRKGDAAKRAIIEFVESKKTQEHENIKTRAKV</sequence>
<dbReference type="AlphaFoldDB" id="A0A1G2HHL0"/>
<evidence type="ECO:0000256" key="6">
    <source>
        <dbReference type="RuleBase" id="RU000661"/>
    </source>
</evidence>
<comment type="similarity">
    <text evidence="1 5">Belongs to the bacterial ribosomal protein bL17 family.</text>
</comment>
<keyword evidence="3 5" id="KW-0687">Ribonucleoprotein</keyword>
<dbReference type="Proteomes" id="UP000179153">
    <property type="component" value="Unassembled WGS sequence"/>
</dbReference>
<dbReference type="EMBL" id="MHOI01000005">
    <property type="protein sequence ID" value="OGZ61986.1"/>
    <property type="molecule type" value="Genomic_DNA"/>
</dbReference>
<dbReference type="GO" id="GO:0003735">
    <property type="term" value="F:structural constituent of ribosome"/>
    <property type="evidence" value="ECO:0007669"/>
    <property type="project" value="InterPro"/>
</dbReference>
<proteinExistence type="inferred from homology"/>
<dbReference type="GO" id="GO:0022625">
    <property type="term" value="C:cytosolic large ribosomal subunit"/>
    <property type="evidence" value="ECO:0007669"/>
    <property type="project" value="TreeGrafter"/>
</dbReference>
<organism evidence="7 8">
    <name type="scientific">Candidatus Spechtbacteria bacterium RIFCSPLOWO2_01_FULL_46_10</name>
    <dbReference type="NCBI Taxonomy" id="1802163"/>
    <lineage>
        <taxon>Bacteria</taxon>
        <taxon>Candidatus Spechtiibacteriota</taxon>
    </lineage>
</organism>
<dbReference type="InterPro" id="IPR036373">
    <property type="entry name" value="Ribosomal_bL17_sf"/>
</dbReference>
<dbReference type="PANTHER" id="PTHR14413">
    <property type="entry name" value="RIBOSOMAL PROTEIN L17"/>
    <property type="match status" value="1"/>
</dbReference>
<protein>
    <recommendedName>
        <fullName evidence="4 6">50S ribosomal protein L17</fullName>
    </recommendedName>
</protein>
<evidence type="ECO:0000256" key="5">
    <source>
        <dbReference type="RuleBase" id="RU000660"/>
    </source>
</evidence>
<evidence type="ECO:0000256" key="3">
    <source>
        <dbReference type="ARBA" id="ARBA00023274"/>
    </source>
</evidence>
<dbReference type="InterPro" id="IPR047859">
    <property type="entry name" value="Ribosomal_bL17_CS"/>
</dbReference>
<gene>
    <name evidence="7" type="ORF">A2932_00670</name>
</gene>
<dbReference type="SUPFAM" id="SSF64263">
    <property type="entry name" value="Prokaryotic ribosomal protein L17"/>
    <property type="match status" value="1"/>
</dbReference>
<accession>A0A1G2HHL0</accession>
<dbReference type="STRING" id="1802163.A2932_00670"/>
<reference evidence="7 8" key="1">
    <citation type="journal article" date="2016" name="Nat. Commun.">
        <title>Thousands of microbial genomes shed light on interconnected biogeochemical processes in an aquifer system.</title>
        <authorList>
            <person name="Anantharaman K."/>
            <person name="Brown C.T."/>
            <person name="Hug L.A."/>
            <person name="Sharon I."/>
            <person name="Castelle C.J."/>
            <person name="Probst A.J."/>
            <person name="Thomas B.C."/>
            <person name="Singh A."/>
            <person name="Wilkins M.J."/>
            <person name="Karaoz U."/>
            <person name="Brodie E.L."/>
            <person name="Williams K.H."/>
            <person name="Hubbard S.S."/>
            <person name="Banfield J.F."/>
        </authorList>
    </citation>
    <scope>NUCLEOTIDE SEQUENCE [LARGE SCALE GENOMIC DNA]</scope>
</reference>
<name>A0A1G2HHL0_9BACT</name>